<gene>
    <name evidence="11" type="primary">nhaC</name>
    <name evidence="11" type="ORF">H3Z82_00425</name>
</gene>
<dbReference type="PANTHER" id="PTHR33451">
    <property type="entry name" value="MALATE-2H(+)/NA(+)-LACTATE ANTIPORTER"/>
    <property type="match status" value="1"/>
</dbReference>
<reference evidence="11 12" key="1">
    <citation type="submission" date="2020-07" db="EMBL/GenBank/DDBJ databases">
        <title>Bacterium isolated from marine sediment.</title>
        <authorList>
            <person name="Shang D."/>
        </authorList>
    </citation>
    <scope>NUCLEOTIDE SEQUENCE [LARGE SCALE GENOMIC DNA]</scope>
    <source>
        <strain evidence="11 12">F6074</strain>
    </source>
</reference>
<comment type="subcellular location">
    <subcellularLocation>
        <location evidence="1">Cell membrane</location>
        <topology evidence="1">Multi-pass membrane protein</topology>
    </subcellularLocation>
</comment>
<feature type="transmembrane region" description="Helical" evidence="9">
    <location>
        <begin position="463"/>
        <end position="483"/>
    </location>
</feature>
<evidence type="ECO:0000256" key="3">
    <source>
        <dbReference type="ARBA" id="ARBA00022449"/>
    </source>
</evidence>
<dbReference type="RefSeq" id="WP_182201902.1">
    <property type="nucleotide sequence ID" value="NZ_JACGLT010000001.1"/>
</dbReference>
<keyword evidence="5 9" id="KW-0812">Transmembrane</keyword>
<evidence type="ECO:0000256" key="9">
    <source>
        <dbReference type="SAM" id="Phobius"/>
    </source>
</evidence>
<dbReference type="AlphaFoldDB" id="A0A7W2R236"/>
<evidence type="ECO:0000256" key="1">
    <source>
        <dbReference type="ARBA" id="ARBA00004651"/>
    </source>
</evidence>
<dbReference type="InterPro" id="IPR018461">
    <property type="entry name" value="Na/H_Antiport_NhaC-like_C"/>
</dbReference>
<keyword evidence="12" id="KW-1185">Reference proteome</keyword>
<evidence type="ECO:0000256" key="4">
    <source>
        <dbReference type="ARBA" id="ARBA00022475"/>
    </source>
</evidence>
<feature type="transmembrane region" description="Helical" evidence="9">
    <location>
        <begin position="24"/>
        <end position="44"/>
    </location>
</feature>
<organism evidence="11 12">
    <name type="scientific">Gelidibacter maritimus</name>
    <dbReference type="NCBI Taxonomy" id="2761487"/>
    <lineage>
        <taxon>Bacteria</taxon>
        <taxon>Pseudomonadati</taxon>
        <taxon>Bacteroidota</taxon>
        <taxon>Flavobacteriia</taxon>
        <taxon>Flavobacteriales</taxon>
        <taxon>Flavobacteriaceae</taxon>
        <taxon>Gelidibacter</taxon>
    </lineage>
</organism>
<keyword evidence="7 9" id="KW-0472">Membrane</keyword>
<evidence type="ECO:0000259" key="10">
    <source>
        <dbReference type="Pfam" id="PF03553"/>
    </source>
</evidence>
<proteinExistence type="inferred from homology"/>
<protein>
    <submittedName>
        <fullName evidence="11">Na+/H+ antiporter NhaC</fullName>
    </submittedName>
</protein>
<dbReference type="InterPro" id="IPR052180">
    <property type="entry name" value="NhaC_Na-H+_Antiporter"/>
</dbReference>
<feature type="transmembrane region" description="Helical" evidence="9">
    <location>
        <begin position="154"/>
        <end position="182"/>
    </location>
</feature>
<keyword evidence="4" id="KW-1003">Cell membrane</keyword>
<keyword evidence="2" id="KW-0813">Transport</keyword>
<feature type="transmembrane region" description="Helical" evidence="9">
    <location>
        <begin position="349"/>
        <end position="371"/>
    </location>
</feature>
<name>A0A7W2R236_9FLAO</name>
<dbReference type="Pfam" id="PF03553">
    <property type="entry name" value="Na_H_antiporter"/>
    <property type="match status" value="1"/>
</dbReference>
<dbReference type="EMBL" id="JACGLT010000001">
    <property type="protein sequence ID" value="MBA6151183.1"/>
    <property type="molecule type" value="Genomic_DNA"/>
</dbReference>
<dbReference type="GO" id="GO:0015297">
    <property type="term" value="F:antiporter activity"/>
    <property type="evidence" value="ECO:0007669"/>
    <property type="project" value="UniProtKB-KW"/>
</dbReference>
<dbReference type="InterPro" id="IPR004770">
    <property type="entry name" value="Na/H_antiport_NhaC"/>
</dbReference>
<feature type="transmembrane region" description="Helical" evidence="9">
    <location>
        <begin position="94"/>
        <end position="121"/>
    </location>
</feature>
<feature type="transmembrane region" description="Helical" evidence="9">
    <location>
        <begin position="210"/>
        <end position="231"/>
    </location>
</feature>
<dbReference type="GO" id="GO:0005886">
    <property type="term" value="C:plasma membrane"/>
    <property type="evidence" value="ECO:0007669"/>
    <property type="project" value="UniProtKB-SubCell"/>
</dbReference>
<evidence type="ECO:0000256" key="2">
    <source>
        <dbReference type="ARBA" id="ARBA00022448"/>
    </source>
</evidence>
<dbReference type="PANTHER" id="PTHR33451:SF3">
    <property type="entry name" value="MALATE-2H(+)_NA(+)-LACTATE ANTIPORTER"/>
    <property type="match status" value="1"/>
</dbReference>
<sequence length="495" mass="52086">MQSQNINPREPQDEHIVENKELNIWEALIPVIALVIMLAYNVYVYGGDALSGSNQFILLMGGAVAAVVGVFNKVSFGQMLEEVSENIKSTASAIIILLMVGALAGTWLISGIIPTMIYYGLQVLNPTIFLAACVIICAIISVATGSSWTTSATVGIALIGIAQALDVSLGMTAGAILSGAYFGDKISPMSDTTNLAPAMAGTDLFTHIRYMLYTTVPTLIITLIVFVVIGLNIDTTGSANTERILTALDSSINVSPWLFLVPVIVIILIVKKAPPLVALLGGTLLGGLAALIFQPNIVAAIGGGNSLNFATGYRGIMDAITVDTAIPTENEALKGLFASGGMASMLGTVWLILCAMVYGGIMDAIGALSAISKSLLKLFHTTFGLFASTVASCLALNVTASDQYLAIVVSGKMYAKAYEDKGLAPENLSRTLEDSGTVTSVLVPWNTCGAYHSGVLGVDTLHYAGYAIFNWLSPFMTLLFAAFRIKIRELTTSNA</sequence>
<accession>A0A7W2R236</accession>
<feature type="domain" description="Na+/H+ antiporter NhaC-like C-terminal" evidence="10">
    <location>
        <begin position="179"/>
        <end position="483"/>
    </location>
</feature>
<evidence type="ECO:0000313" key="11">
    <source>
        <dbReference type="EMBL" id="MBA6151183.1"/>
    </source>
</evidence>
<keyword evidence="3" id="KW-0050">Antiport</keyword>
<comment type="caution">
    <text evidence="11">The sequence shown here is derived from an EMBL/GenBank/DDBJ whole genome shotgun (WGS) entry which is preliminary data.</text>
</comment>
<evidence type="ECO:0000256" key="5">
    <source>
        <dbReference type="ARBA" id="ARBA00022692"/>
    </source>
</evidence>
<feature type="transmembrane region" description="Helical" evidence="9">
    <location>
        <begin position="56"/>
        <end position="74"/>
    </location>
</feature>
<evidence type="ECO:0000256" key="7">
    <source>
        <dbReference type="ARBA" id="ARBA00023136"/>
    </source>
</evidence>
<keyword evidence="6 9" id="KW-1133">Transmembrane helix</keyword>
<feature type="transmembrane region" description="Helical" evidence="9">
    <location>
        <begin position="277"/>
        <end position="301"/>
    </location>
</feature>
<feature type="transmembrane region" description="Helical" evidence="9">
    <location>
        <begin position="251"/>
        <end position="270"/>
    </location>
</feature>
<feature type="transmembrane region" description="Helical" evidence="9">
    <location>
        <begin position="128"/>
        <end position="148"/>
    </location>
</feature>
<comment type="similarity">
    <text evidence="8">Belongs to the NhaC Na(+)/H(+) (TC 2.A.35) antiporter family.</text>
</comment>
<evidence type="ECO:0000256" key="8">
    <source>
        <dbReference type="ARBA" id="ARBA00038435"/>
    </source>
</evidence>
<evidence type="ECO:0000313" key="12">
    <source>
        <dbReference type="Proteomes" id="UP000541857"/>
    </source>
</evidence>
<dbReference type="NCBIfam" id="TIGR00931">
    <property type="entry name" value="antiport_nhaC"/>
    <property type="match status" value="1"/>
</dbReference>
<evidence type="ECO:0000256" key="6">
    <source>
        <dbReference type="ARBA" id="ARBA00022989"/>
    </source>
</evidence>
<dbReference type="Proteomes" id="UP000541857">
    <property type="component" value="Unassembled WGS sequence"/>
</dbReference>